<dbReference type="EMBL" id="JAJJHW010002585">
    <property type="protein sequence ID" value="KAH8369927.1"/>
    <property type="molecule type" value="Genomic_DNA"/>
</dbReference>
<feature type="coiled-coil region" evidence="1">
    <location>
        <begin position="352"/>
        <end position="386"/>
    </location>
</feature>
<comment type="caution">
    <text evidence="2">The sequence shown here is derived from an EMBL/GenBank/DDBJ whole genome shotgun (WGS) entry which is preliminary data.</text>
</comment>
<dbReference type="AlphaFoldDB" id="A0AAD4JXT1"/>
<evidence type="ECO:0008006" key="4">
    <source>
        <dbReference type="Google" id="ProtNLM"/>
    </source>
</evidence>
<name>A0AAD4JXT1_9MUSC</name>
<keyword evidence="3" id="KW-1185">Reference proteome</keyword>
<sequence>MAFEEQIKVFRSWITSMGCPPSAIPSDDALKSVFKSPNKQLFMQLQARICPKEYVHEVRENLLIAKMAQVKGKVVPVCERSFLPREMQTHLRMQDLLKKRDMAKEKLAEVKKECDSAAATIKTKNIQITNAKHKNELLQSRHDLLELKLADLNKKYDQEQDIKKQILATMPVKLSNKNASERLATQAVEKALKELGNFYNICNVEGGNNAHQLVEAKAQLWSQMRETFGNTPNVLIFNAIMKIKDKELQHVMNMNKKSTANQDGISKLSKPKLDNFDVKLLKTKADLFGLVAKYVSAQNEVSQLEERFALVYGTFVDELQKKVNNFNGITSGEDDEGSEDIISDFILHYNMRNFYQAQNDYLTEQIEKLRQDLVAGSKQLENHEMLLGSIKQMYRESNTSINRIQHDVVQMSQIKEKILYSKNILKNMLDDMRHDNTKSQLFSTKLKGNMSLMGMESFSLANDSVLSSTKLDIDANTTTTTPRRSFDNTTLVPGGLNSTTVMAFGSGSSLPCHVIELNTFADMPLEKLSCIPSACSFLISANPLVVESQELASTVQLAPGHLLTPYGALQEVNKRILWASAIAALSSDLKLNLKPLIVDPHNLKLKARRQHEEIVQLLDNIKALGVKGQLQLQKVKRIYQFALDNPLHKYVPSKRTFNGACFADFESEFNLYYRIATSGGSIKK</sequence>
<protein>
    <recommendedName>
        <fullName evidence="4">Augmin complex subunit dgt5</fullName>
    </recommendedName>
</protein>
<evidence type="ECO:0000256" key="1">
    <source>
        <dbReference type="SAM" id="Coils"/>
    </source>
</evidence>
<evidence type="ECO:0000313" key="2">
    <source>
        <dbReference type="EMBL" id="KAH8369927.1"/>
    </source>
</evidence>
<feature type="coiled-coil region" evidence="1">
    <location>
        <begin position="93"/>
        <end position="162"/>
    </location>
</feature>
<proteinExistence type="predicted"/>
<gene>
    <name evidence="2" type="ORF">KR093_001482</name>
</gene>
<reference evidence="2" key="1">
    <citation type="journal article" date="2021" name="Mol. Ecol. Resour.">
        <title>Phylogenomic analyses of the genus Drosophila reveals genomic signals of climate adaptation.</title>
        <authorList>
            <person name="Li F."/>
            <person name="Rane R.V."/>
            <person name="Luria V."/>
            <person name="Xiong Z."/>
            <person name="Chen J."/>
            <person name="Li Z."/>
            <person name="Catullo R.A."/>
            <person name="Griffin P.C."/>
            <person name="Schiffer M."/>
            <person name="Pearce S."/>
            <person name="Lee S.F."/>
            <person name="McElroy K."/>
            <person name="Stocker A."/>
            <person name="Shirriffs J."/>
            <person name="Cockerell F."/>
            <person name="Coppin C."/>
            <person name="Sgro C.M."/>
            <person name="Karger A."/>
            <person name="Cain J.W."/>
            <person name="Weber J.A."/>
            <person name="Santpere G."/>
            <person name="Kirschner M.W."/>
            <person name="Hoffmann A.A."/>
            <person name="Oakeshott J.G."/>
            <person name="Zhang G."/>
        </authorList>
    </citation>
    <scope>NUCLEOTIDE SEQUENCE</scope>
    <source>
        <strain evidence="2">BGI-SZ-2011g</strain>
    </source>
</reference>
<accession>A0AAD4JXT1</accession>
<evidence type="ECO:0000313" key="3">
    <source>
        <dbReference type="Proteomes" id="UP001200034"/>
    </source>
</evidence>
<keyword evidence="1" id="KW-0175">Coiled coil</keyword>
<organism evidence="2 3">
    <name type="scientific">Drosophila rubida</name>
    <dbReference type="NCBI Taxonomy" id="30044"/>
    <lineage>
        <taxon>Eukaryota</taxon>
        <taxon>Metazoa</taxon>
        <taxon>Ecdysozoa</taxon>
        <taxon>Arthropoda</taxon>
        <taxon>Hexapoda</taxon>
        <taxon>Insecta</taxon>
        <taxon>Pterygota</taxon>
        <taxon>Neoptera</taxon>
        <taxon>Endopterygota</taxon>
        <taxon>Diptera</taxon>
        <taxon>Brachycera</taxon>
        <taxon>Muscomorpha</taxon>
        <taxon>Ephydroidea</taxon>
        <taxon>Drosophilidae</taxon>
        <taxon>Drosophila</taxon>
    </lineage>
</organism>
<dbReference type="Proteomes" id="UP001200034">
    <property type="component" value="Unassembled WGS sequence"/>
</dbReference>